<evidence type="ECO:0000256" key="3">
    <source>
        <dbReference type="ARBA" id="ARBA00022989"/>
    </source>
</evidence>
<evidence type="ECO:0000313" key="9">
    <source>
        <dbReference type="Proteomes" id="UP001146793"/>
    </source>
</evidence>
<dbReference type="Pfam" id="PF21885">
    <property type="entry name" value="TMEM181_GOLD"/>
    <property type="match status" value="1"/>
</dbReference>
<name>A0AAV8AFY2_9EUKA</name>
<evidence type="ECO:0000259" key="7">
    <source>
        <dbReference type="Pfam" id="PF21885"/>
    </source>
</evidence>
<evidence type="ECO:0000256" key="5">
    <source>
        <dbReference type="SAM" id="Phobius"/>
    </source>
</evidence>
<dbReference type="InterPro" id="IPR040416">
    <property type="entry name" value="TMEM181"/>
</dbReference>
<proteinExistence type="predicted"/>
<feature type="transmembrane region" description="Helical" evidence="5">
    <location>
        <begin position="243"/>
        <end position="265"/>
    </location>
</feature>
<feature type="domain" description="TMEM181 GOLD" evidence="7">
    <location>
        <begin position="55"/>
        <end position="145"/>
    </location>
</feature>
<keyword evidence="3 5" id="KW-1133">Transmembrane helix</keyword>
<dbReference type="InterPro" id="IPR054077">
    <property type="entry name" value="TMEM181_GOLD"/>
</dbReference>
<keyword evidence="4 5" id="KW-0472">Membrane</keyword>
<evidence type="ECO:0000259" key="6">
    <source>
        <dbReference type="Pfam" id="PF06664"/>
    </source>
</evidence>
<comment type="subcellular location">
    <subcellularLocation>
        <location evidence="1">Membrane</location>
        <topology evidence="1">Multi-pass membrane protein</topology>
    </subcellularLocation>
</comment>
<accession>A0AAV8AFY2</accession>
<evidence type="ECO:0000256" key="2">
    <source>
        <dbReference type="ARBA" id="ARBA00022692"/>
    </source>
</evidence>
<feature type="transmembrane region" description="Helical" evidence="5">
    <location>
        <begin position="166"/>
        <end position="190"/>
    </location>
</feature>
<dbReference type="InterPro" id="IPR047843">
    <property type="entry name" value="WLS-like_TM"/>
</dbReference>
<dbReference type="PANTHER" id="PTHR31918">
    <property type="entry name" value="TRANSMEMBRANE PROTEIN 181"/>
    <property type="match status" value="1"/>
</dbReference>
<dbReference type="GO" id="GO:0016020">
    <property type="term" value="C:membrane"/>
    <property type="evidence" value="ECO:0007669"/>
    <property type="project" value="UniProtKB-SubCell"/>
</dbReference>
<organism evidence="8 9">
    <name type="scientific">Anaeramoeba flamelloides</name>
    <dbReference type="NCBI Taxonomy" id="1746091"/>
    <lineage>
        <taxon>Eukaryota</taxon>
        <taxon>Metamonada</taxon>
        <taxon>Anaeramoebidae</taxon>
        <taxon>Anaeramoeba</taxon>
    </lineage>
</organism>
<feature type="transmembrane region" description="Helical" evidence="5">
    <location>
        <begin position="316"/>
        <end position="334"/>
    </location>
</feature>
<feature type="domain" description="Wntless-like transmembrane" evidence="6">
    <location>
        <begin position="150"/>
        <end position="337"/>
    </location>
</feature>
<dbReference type="PANTHER" id="PTHR31918:SF1">
    <property type="entry name" value="TRANSMEMBRANE PROTEIN 181"/>
    <property type="match status" value="1"/>
</dbReference>
<reference evidence="8" key="1">
    <citation type="submission" date="2022-08" db="EMBL/GenBank/DDBJ databases">
        <title>Novel sulphate-reducing endosymbionts in the free-living metamonad Anaeramoeba.</title>
        <authorList>
            <person name="Jerlstrom-Hultqvist J."/>
            <person name="Cepicka I."/>
            <person name="Gallot-Lavallee L."/>
            <person name="Salas-Leiva D."/>
            <person name="Curtis B.A."/>
            <person name="Zahonova K."/>
            <person name="Pipaliya S."/>
            <person name="Dacks J."/>
            <person name="Roger A.J."/>
        </authorList>
    </citation>
    <scope>NUCLEOTIDE SEQUENCE</scope>
    <source>
        <strain evidence="8">Busselton2</strain>
    </source>
</reference>
<feature type="transmembrane region" description="Helical" evidence="5">
    <location>
        <begin position="202"/>
        <end position="223"/>
    </location>
</feature>
<keyword evidence="2 5" id="KW-0812">Transmembrane</keyword>
<comment type="caution">
    <text evidence="8">The sequence shown here is derived from an EMBL/GenBank/DDBJ whole genome shotgun (WGS) entry which is preliminary data.</text>
</comment>
<dbReference type="Pfam" id="PF06664">
    <property type="entry name" value="WLS-like_TM"/>
    <property type="match status" value="1"/>
</dbReference>
<dbReference type="GO" id="GO:0015643">
    <property type="term" value="F:toxic substance binding"/>
    <property type="evidence" value="ECO:0007669"/>
    <property type="project" value="InterPro"/>
</dbReference>
<feature type="transmembrane region" description="Helical" evidence="5">
    <location>
        <begin position="285"/>
        <end position="304"/>
    </location>
</feature>
<evidence type="ECO:0000256" key="4">
    <source>
        <dbReference type="ARBA" id="ARBA00023136"/>
    </source>
</evidence>
<evidence type="ECO:0000256" key="1">
    <source>
        <dbReference type="ARBA" id="ARBA00004141"/>
    </source>
</evidence>
<dbReference type="EMBL" id="JANTQA010000011">
    <property type="protein sequence ID" value="KAJ3451104.1"/>
    <property type="molecule type" value="Genomic_DNA"/>
</dbReference>
<evidence type="ECO:0000313" key="8">
    <source>
        <dbReference type="EMBL" id="KAJ3451104.1"/>
    </source>
</evidence>
<dbReference type="Gene3D" id="1.20.1070.10">
    <property type="entry name" value="Rhodopsin 7-helix transmembrane proteins"/>
    <property type="match status" value="1"/>
</dbReference>
<dbReference type="Proteomes" id="UP001146793">
    <property type="component" value="Unassembled WGS sequence"/>
</dbReference>
<protein>
    <submittedName>
        <fullName evidence="8">Transmembrane protein</fullName>
    </submittedName>
</protein>
<sequence length="397" mass="46465">MAITLFGTYIGPNIQLFQTTEHKINYSSENERSFVDQIQGLQSMNKPLGGFIVFRNSLRETISGKMTFDVEISGNSDKTINQHTVWKTLTVSKRKREIKCYSRSNCTSIRLLHESKIRYRNYRIVVKFKQQFKIDFSDQVYFQFQYHSSDPLSPLSLISRSASSDIIDVFCSLTFISFIFLYILCVLDATGKSKSSRQTIKFYLPKIILIIVPFFLVLILYVADRINRKDDLQFFTYYDFPHLQTIAIVLIIFLLIYIFFVLYLIISSCTRVAADDRNKKRLNFYLSNVVLMLISFLIIFISSASDKVKNTPLHYLSNYIIFNTFIIFLTYGYLPSKDYLRKIKRLQISKLDLNVENDINNNINKENIQNVTFNLSNEFSNTDEIELDQNIKSENEK</sequence>
<gene>
    <name evidence="8" type="ORF">M0812_05144</name>
</gene>
<dbReference type="AlphaFoldDB" id="A0AAV8AFY2"/>